<reference evidence="2" key="1">
    <citation type="journal article" date="2023" name="Nat. Plants">
        <title>Single-cell RNA sequencing provides a high-resolution roadmap for understanding the multicellular compartmentation of specialized metabolism.</title>
        <authorList>
            <person name="Sun S."/>
            <person name="Shen X."/>
            <person name="Li Y."/>
            <person name="Li Y."/>
            <person name="Wang S."/>
            <person name="Li R."/>
            <person name="Zhang H."/>
            <person name="Shen G."/>
            <person name="Guo B."/>
            <person name="Wei J."/>
            <person name="Xu J."/>
            <person name="St-Pierre B."/>
            <person name="Chen S."/>
            <person name="Sun C."/>
        </authorList>
    </citation>
    <scope>NUCLEOTIDE SEQUENCE [LARGE SCALE GENOMIC DNA]</scope>
</reference>
<comment type="caution">
    <text evidence="1">The sequence shown here is derived from an EMBL/GenBank/DDBJ whole genome shotgun (WGS) entry which is preliminary data.</text>
</comment>
<dbReference type="EMBL" id="CM044705">
    <property type="protein sequence ID" value="KAI5661231.1"/>
    <property type="molecule type" value="Genomic_DNA"/>
</dbReference>
<sequence length="136" mass="15692">MEIFSMKKPFSVILFVLLLSAAALADVKDEAVVLNTMMQKCGETYHIITNILFPDTRDMTFEEIQEFFREAPDHRHYVYGWKSYRWAEYEEALGVFDSCISFENVCKNYLKSKDIIIAQTPQLAASAPSPSPPFFF</sequence>
<dbReference type="Proteomes" id="UP001060085">
    <property type="component" value="Linkage Group LG05"/>
</dbReference>
<protein>
    <submittedName>
        <fullName evidence="1">Uncharacterized protein</fullName>
    </submittedName>
</protein>
<organism evidence="1 2">
    <name type="scientific">Catharanthus roseus</name>
    <name type="common">Madagascar periwinkle</name>
    <name type="synonym">Vinca rosea</name>
    <dbReference type="NCBI Taxonomy" id="4058"/>
    <lineage>
        <taxon>Eukaryota</taxon>
        <taxon>Viridiplantae</taxon>
        <taxon>Streptophyta</taxon>
        <taxon>Embryophyta</taxon>
        <taxon>Tracheophyta</taxon>
        <taxon>Spermatophyta</taxon>
        <taxon>Magnoliopsida</taxon>
        <taxon>eudicotyledons</taxon>
        <taxon>Gunneridae</taxon>
        <taxon>Pentapetalae</taxon>
        <taxon>asterids</taxon>
        <taxon>lamiids</taxon>
        <taxon>Gentianales</taxon>
        <taxon>Apocynaceae</taxon>
        <taxon>Rauvolfioideae</taxon>
        <taxon>Vinceae</taxon>
        <taxon>Catharanthinae</taxon>
        <taxon>Catharanthus</taxon>
    </lineage>
</organism>
<keyword evidence="2" id="KW-1185">Reference proteome</keyword>
<proteinExistence type="predicted"/>
<gene>
    <name evidence="1" type="ORF">M9H77_20554</name>
</gene>
<evidence type="ECO:0000313" key="2">
    <source>
        <dbReference type="Proteomes" id="UP001060085"/>
    </source>
</evidence>
<accession>A0ACC0AP24</accession>
<name>A0ACC0AP24_CATRO</name>
<evidence type="ECO:0000313" key="1">
    <source>
        <dbReference type="EMBL" id="KAI5661231.1"/>
    </source>
</evidence>